<evidence type="ECO:0000313" key="1">
    <source>
        <dbReference type="EMBL" id="PWA43481.1"/>
    </source>
</evidence>
<dbReference type="EMBL" id="PKPP01011804">
    <property type="protein sequence ID" value="PWA43481.1"/>
    <property type="molecule type" value="Genomic_DNA"/>
</dbReference>
<gene>
    <name evidence="1" type="ORF">CTI12_AA535130</name>
</gene>
<accession>A0A2U1L399</accession>
<reference evidence="1 2" key="1">
    <citation type="journal article" date="2018" name="Mol. Plant">
        <title>The genome of Artemisia annua provides insight into the evolution of Asteraceae family and artemisinin biosynthesis.</title>
        <authorList>
            <person name="Shen Q."/>
            <person name="Zhang L."/>
            <person name="Liao Z."/>
            <person name="Wang S."/>
            <person name="Yan T."/>
            <person name="Shi P."/>
            <person name="Liu M."/>
            <person name="Fu X."/>
            <person name="Pan Q."/>
            <person name="Wang Y."/>
            <person name="Lv Z."/>
            <person name="Lu X."/>
            <person name="Zhang F."/>
            <person name="Jiang W."/>
            <person name="Ma Y."/>
            <person name="Chen M."/>
            <person name="Hao X."/>
            <person name="Li L."/>
            <person name="Tang Y."/>
            <person name="Lv G."/>
            <person name="Zhou Y."/>
            <person name="Sun X."/>
            <person name="Brodelius P.E."/>
            <person name="Rose J.K.C."/>
            <person name="Tang K."/>
        </authorList>
    </citation>
    <scope>NUCLEOTIDE SEQUENCE [LARGE SCALE GENOMIC DNA]</scope>
    <source>
        <strain evidence="2">cv. Huhao1</strain>
        <tissue evidence="1">Leaf</tissue>
    </source>
</reference>
<name>A0A2U1L399_ARTAN</name>
<comment type="caution">
    <text evidence="1">The sequence shown here is derived from an EMBL/GenBank/DDBJ whole genome shotgun (WGS) entry which is preliminary data.</text>
</comment>
<sequence>MAGRGKRGASLGKKNYPPESFYIDFDEIGAADRWQIQYMDTWRFLYEDKGDKAKDAQLGKVSGIHRTFRNKLVAFVRLDMLPFDTYKYMRKNLEHWKIFVAYTTSEDATKDARFIQWPKTYLKG</sequence>
<proteinExistence type="predicted"/>
<dbReference type="Proteomes" id="UP000245207">
    <property type="component" value="Unassembled WGS sequence"/>
</dbReference>
<dbReference type="AlphaFoldDB" id="A0A2U1L399"/>
<keyword evidence="2" id="KW-1185">Reference proteome</keyword>
<organism evidence="1 2">
    <name type="scientific">Artemisia annua</name>
    <name type="common">Sweet wormwood</name>
    <dbReference type="NCBI Taxonomy" id="35608"/>
    <lineage>
        <taxon>Eukaryota</taxon>
        <taxon>Viridiplantae</taxon>
        <taxon>Streptophyta</taxon>
        <taxon>Embryophyta</taxon>
        <taxon>Tracheophyta</taxon>
        <taxon>Spermatophyta</taxon>
        <taxon>Magnoliopsida</taxon>
        <taxon>eudicotyledons</taxon>
        <taxon>Gunneridae</taxon>
        <taxon>Pentapetalae</taxon>
        <taxon>asterids</taxon>
        <taxon>campanulids</taxon>
        <taxon>Asterales</taxon>
        <taxon>Asteraceae</taxon>
        <taxon>Asteroideae</taxon>
        <taxon>Anthemideae</taxon>
        <taxon>Artemisiinae</taxon>
        <taxon>Artemisia</taxon>
    </lineage>
</organism>
<evidence type="ECO:0000313" key="2">
    <source>
        <dbReference type="Proteomes" id="UP000245207"/>
    </source>
</evidence>
<protein>
    <submittedName>
        <fullName evidence="1">Uncharacterized protein</fullName>
    </submittedName>
</protein>